<comment type="caution">
    <text evidence="1">The sequence shown here is derived from an EMBL/GenBank/DDBJ whole genome shotgun (WGS) entry which is preliminary data.</text>
</comment>
<dbReference type="EMBL" id="JADION010000044">
    <property type="protein sequence ID" value="MBF4103027.1"/>
    <property type="molecule type" value="Genomic_DNA"/>
</dbReference>
<protein>
    <submittedName>
        <fullName evidence="1">Uncharacterized protein</fullName>
    </submittedName>
</protein>
<evidence type="ECO:0000313" key="1">
    <source>
        <dbReference type="EMBL" id="MBF4103027.1"/>
    </source>
</evidence>
<sequence>MADQRRHQTFTHHRNQIKEVVVNSVYLHLNKITMKTKAAMKRMIRSLETASADAR</sequence>
<gene>
    <name evidence="1" type="ORF">INT80_12975</name>
</gene>
<proteinExistence type="predicted"/>
<reference evidence="1" key="1">
    <citation type="submission" date="2020-11" db="EMBL/GenBank/DDBJ databases">
        <title>Gallibacterium anatis 1637, full genome, WGS.</title>
        <authorList>
            <person name="Laishevtcev A.I."/>
            <person name="Yakimova E.A."/>
            <person name="Petkovich D."/>
            <person name="Stepanova T.V."/>
            <person name="Kalendr R.S."/>
            <person name="Rubalsky E.O."/>
            <person name="Zulkarneev E.R."/>
            <person name="Aleshkin A.V."/>
        </authorList>
    </citation>
    <scope>NUCLEOTIDE SEQUENCE</scope>
    <source>
        <strain evidence="1">1637</strain>
    </source>
</reference>
<name>A0A930Y923_9PAST</name>
<organism evidence="1">
    <name type="scientific">Gallibacterium anatis</name>
    <dbReference type="NCBI Taxonomy" id="750"/>
    <lineage>
        <taxon>Bacteria</taxon>
        <taxon>Pseudomonadati</taxon>
        <taxon>Pseudomonadota</taxon>
        <taxon>Gammaproteobacteria</taxon>
        <taxon>Pasteurellales</taxon>
        <taxon>Pasteurellaceae</taxon>
        <taxon>Gallibacterium</taxon>
    </lineage>
</organism>
<accession>A0A930Y923</accession>
<dbReference type="AlphaFoldDB" id="A0A930Y923"/>